<dbReference type="GO" id="GO:0005886">
    <property type="term" value="C:plasma membrane"/>
    <property type="evidence" value="ECO:0007669"/>
    <property type="project" value="UniProtKB-SubCell"/>
</dbReference>
<dbReference type="RefSeq" id="WP_179551065.1">
    <property type="nucleotide sequence ID" value="NZ_JACCFI010000001.1"/>
</dbReference>
<dbReference type="PROSITE" id="PS50850">
    <property type="entry name" value="MFS"/>
    <property type="match status" value="1"/>
</dbReference>
<dbReference type="GO" id="GO:0022857">
    <property type="term" value="F:transmembrane transporter activity"/>
    <property type="evidence" value="ECO:0007669"/>
    <property type="project" value="InterPro"/>
</dbReference>
<evidence type="ECO:0000256" key="1">
    <source>
        <dbReference type="ARBA" id="ARBA00004651"/>
    </source>
</evidence>
<feature type="transmembrane region" description="Helical" evidence="6">
    <location>
        <begin position="274"/>
        <end position="293"/>
    </location>
</feature>
<dbReference type="Gene3D" id="1.20.1250.20">
    <property type="entry name" value="MFS general substrate transporter like domains"/>
    <property type="match status" value="2"/>
</dbReference>
<dbReference type="InterPro" id="IPR020846">
    <property type="entry name" value="MFS_dom"/>
</dbReference>
<reference evidence="8 9" key="1">
    <citation type="submission" date="2020-07" db="EMBL/GenBank/DDBJ databases">
        <title>Sequencing the genomes of 1000 actinobacteria strains.</title>
        <authorList>
            <person name="Klenk H.-P."/>
        </authorList>
    </citation>
    <scope>NUCLEOTIDE SEQUENCE [LARGE SCALE GENOMIC DNA]</scope>
    <source>
        <strain evidence="8 9">DSM 8598</strain>
    </source>
</reference>
<feature type="transmembrane region" description="Helical" evidence="6">
    <location>
        <begin position="231"/>
        <end position="253"/>
    </location>
</feature>
<feature type="transmembrane region" description="Helical" evidence="6">
    <location>
        <begin position="142"/>
        <end position="164"/>
    </location>
</feature>
<keyword evidence="2" id="KW-0813">Transport</keyword>
<dbReference type="InterPro" id="IPR011701">
    <property type="entry name" value="MFS"/>
</dbReference>
<sequence>MTDSPNPAVPAGRTSVRAIVGFLVFCELASGFVQGYYAPLLAAIADHLSVTDADITWFLTVQTLAAAVFVPLLSKLGDIFGHRRMLRIAVVAVLIGTLVTALVPNFTVVLIARVLIGPLAVWLPLEIALVHNRISGDSARKAIGMLVSFLTVGAILGTVASGVVSSVSPSLTVTLLVPCAFVLVSVYAVFFKVPESTTRANPHIDVLGFVGLAVAMVALLGGLRLASTEGFASPVTIGALGLAFAVFVAWVIWERRTPAPAVDVRLVASRALGPIYLTAFLFGMVMFGMQAPMTTFLAADPAVTGYGFAATPGLISAVIAVITLLATVGAATFAYLAKRIGIRAVLLIGAVLAGAGNFILAAFHSTLTEVWIASAVMGIGLGLLLGALPALLAELAPSDQTGIAAGVYNSLRTLGGAAAGAVFGLVLALWVAPGGEFAEIGGYVTVWVLCGLAFVGALVALAFLRVPDGRGTPAHAPAADEPAAEASAAV</sequence>
<feature type="domain" description="Major facilitator superfamily (MFS) profile" evidence="7">
    <location>
        <begin position="19"/>
        <end position="468"/>
    </location>
</feature>
<feature type="transmembrane region" description="Helical" evidence="6">
    <location>
        <begin position="313"/>
        <end position="337"/>
    </location>
</feature>
<comment type="subcellular location">
    <subcellularLocation>
        <location evidence="1">Cell membrane</location>
        <topology evidence="1">Multi-pass membrane protein</topology>
    </subcellularLocation>
</comment>
<dbReference type="PANTHER" id="PTHR42718:SF9">
    <property type="entry name" value="MAJOR FACILITATOR SUPERFAMILY MULTIDRUG TRANSPORTER MFSC"/>
    <property type="match status" value="1"/>
</dbReference>
<feature type="transmembrane region" description="Helical" evidence="6">
    <location>
        <begin position="370"/>
        <end position="392"/>
    </location>
</feature>
<evidence type="ECO:0000256" key="2">
    <source>
        <dbReference type="ARBA" id="ARBA00022448"/>
    </source>
</evidence>
<feature type="transmembrane region" description="Helical" evidence="6">
    <location>
        <begin position="55"/>
        <end position="73"/>
    </location>
</feature>
<dbReference type="Pfam" id="PF07690">
    <property type="entry name" value="MFS_1"/>
    <property type="match status" value="1"/>
</dbReference>
<feature type="transmembrane region" description="Helical" evidence="6">
    <location>
        <begin position="85"/>
        <end position="104"/>
    </location>
</feature>
<name>A0A852X0Y5_9MICO</name>
<evidence type="ECO:0000256" key="3">
    <source>
        <dbReference type="ARBA" id="ARBA00022692"/>
    </source>
</evidence>
<dbReference type="Proteomes" id="UP000549066">
    <property type="component" value="Unassembled WGS sequence"/>
</dbReference>
<accession>A0A852X0Y5</accession>
<dbReference type="InterPro" id="IPR036259">
    <property type="entry name" value="MFS_trans_sf"/>
</dbReference>
<evidence type="ECO:0000256" key="4">
    <source>
        <dbReference type="ARBA" id="ARBA00022989"/>
    </source>
</evidence>
<evidence type="ECO:0000256" key="5">
    <source>
        <dbReference type="ARBA" id="ARBA00023136"/>
    </source>
</evidence>
<evidence type="ECO:0000313" key="8">
    <source>
        <dbReference type="EMBL" id="NYG21054.1"/>
    </source>
</evidence>
<keyword evidence="4 6" id="KW-1133">Transmembrane helix</keyword>
<gene>
    <name evidence="8" type="ORF">BJY17_001801</name>
</gene>
<feature type="transmembrane region" description="Helical" evidence="6">
    <location>
        <begin position="203"/>
        <end position="225"/>
    </location>
</feature>
<feature type="transmembrane region" description="Helical" evidence="6">
    <location>
        <begin position="444"/>
        <end position="464"/>
    </location>
</feature>
<evidence type="ECO:0000259" key="7">
    <source>
        <dbReference type="PROSITE" id="PS50850"/>
    </source>
</evidence>
<keyword evidence="9" id="KW-1185">Reference proteome</keyword>
<feature type="transmembrane region" description="Helical" evidence="6">
    <location>
        <begin position="413"/>
        <end position="432"/>
    </location>
</feature>
<feature type="transmembrane region" description="Helical" evidence="6">
    <location>
        <begin position="344"/>
        <end position="364"/>
    </location>
</feature>
<comment type="caution">
    <text evidence="8">The sequence shown here is derived from an EMBL/GenBank/DDBJ whole genome shotgun (WGS) entry which is preliminary data.</text>
</comment>
<protein>
    <submittedName>
        <fullName evidence="8">MFS family permease</fullName>
    </submittedName>
</protein>
<organism evidence="8 9">
    <name type="scientific">Agromyces hippuratus</name>
    <dbReference type="NCBI Taxonomy" id="286438"/>
    <lineage>
        <taxon>Bacteria</taxon>
        <taxon>Bacillati</taxon>
        <taxon>Actinomycetota</taxon>
        <taxon>Actinomycetes</taxon>
        <taxon>Micrococcales</taxon>
        <taxon>Microbacteriaceae</taxon>
        <taxon>Agromyces</taxon>
    </lineage>
</organism>
<dbReference type="EMBL" id="JACCFI010000001">
    <property type="protein sequence ID" value="NYG21054.1"/>
    <property type="molecule type" value="Genomic_DNA"/>
</dbReference>
<dbReference type="SUPFAM" id="SSF103473">
    <property type="entry name" value="MFS general substrate transporter"/>
    <property type="match status" value="1"/>
</dbReference>
<dbReference type="AlphaFoldDB" id="A0A852X0Y5"/>
<proteinExistence type="predicted"/>
<dbReference type="PANTHER" id="PTHR42718">
    <property type="entry name" value="MAJOR FACILITATOR SUPERFAMILY MULTIDRUG TRANSPORTER MFSC"/>
    <property type="match status" value="1"/>
</dbReference>
<keyword evidence="5 6" id="KW-0472">Membrane</keyword>
<feature type="transmembrane region" description="Helical" evidence="6">
    <location>
        <begin position="170"/>
        <end position="191"/>
    </location>
</feature>
<keyword evidence="3 6" id="KW-0812">Transmembrane</keyword>
<feature type="transmembrane region" description="Helical" evidence="6">
    <location>
        <begin position="110"/>
        <end position="130"/>
    </location>
</feature>
<evidence type="ECO:0000256" key="6">
    <source>
        <dbReference type="SAM" id="Phobius"/>
    </source>
</evidence>
<evidence type="ECO:0000313" key="9">
    <source>
        <dbReference type="Proteomes" id="UP000549066"/>
    </source>
</evidence>